<reference evidence="2 3" key="1">
    <citation type="submission" date="2017-09" db="EMBL/GenBank/DDBJ databases">
        <title>Depth-based differentiation of microbial function through sediment-hosted aquifers and enrichment of novel symbionts in the deep terrestrial subsurface.</title>
        <authorList>
            <person name="Probst A.J."/>
            <person name="Ladd B."/>
            <person name="Jarett J.K."/>
            <person name="Geller-Mcgrath D.E."/>
            <person name="Sieber C.M."/>
            <person name="Emerson J.B."/>
            <person name="Anantharaman K."/>
            <person name="Thomas B.C."/>
            <person name="Malmstrom R."/>
            <person name="Stieglmeier M."/>
            <person name="Klingl A."/>
            <person name="Woyke T."/>
            <person name="Ryan C.M."/>
            <person name="Banfield J.F."/>
        </authorList>
    </citation>
    <scope>NUCLEOTIDE SEQUENCE [LARGE SCALE GENOMIC DNA]</scope>
    <source>
        <strain evidence="2">CG23_combo_of_CG06-09_8_20_14_all_41_10</strain>
    </source>
</reference>
<sequence>DPKLNFTRFNIAKIYQAQGKLELSAQEIFNSLSDVKDWRERKNDYLTMLNKYLKSVKITGAVTFYNDLGIEFAKQSLFQAAVVSFKRSLELEPRYADACFNLGLAYWNLGLKREAIFAFKAALRINPNHLKAKGFLSEVIYPVRGNTSKKAASNRGLQKKTLK</sequence>
<dbReference type="SMART" id="SM00028">
    <property type="entry name" value="TPR"/>
    <property type="match status" value="2"/>
</dbReference>
<evidence type="ECO:0000313" key="3">
    <source>
        <dbReference type="Proteomes" id="UP000231292"/>
    </source>
</evidence>
<dbReference type="Gene3D" id="1.25.40.10">
    <property type="entry name" value="Tetratricopeptide repeat domain"/>
    <property type="match status" value="1"/>
</dbReference>
<dbReference type="InterPro" id="IPR019734">
    <property type="entry name" value="TPR_rpt"/>
</dbReference>
<dbReference type="Pfam" id="PF13181">
    <property type="entry name" value="TPR_8"/>
    <property type="match status" value="1"/>
</dbReference>
<evidence type="ECO:0000256" key="1">
    <source>
        <dbReference type="PROSITE-ProRule" id="PRU00339"/>
    </source>
</evidence>
<name>A0A2G9YHY1_9BACT</name>
<dbReference type="SUPFAM" id="SSF48452">
    <property type="entry name" value="TPR-like"/>
    <property type="match status" value="1"/>
</dbReference>
<dbReference type="InterPro" id="IPR011990">
    <property type="entry name" value="TPR-like_helical_dom_sf"/>
</dbReference>
<feature type="repeat" description="TPR" evidence="1">
    <location>
        <begin position="62"/>
        <end position="95"/>
    </location>
</feature>
<feature type="non-terminal residue" evidence="2">
    <location>
        <position position="1"/>
    </location>
</feature>
<dbReference type="EMBL" id="PCRK01000157">
    <property type="protein sequence ID" value="PIP18835.1"/>
    <property type="molecule type" value="Genomic_DNA"/>
</dbReference>
<comment type="caution">
    <text evidence="2">The sequence shown here is derived from an EMBL/GenBank/DDBJ whole genome shotgun (WGS) entry which is preliminary data.</text>
</comment>
<dbReference type="AlphaFoldDB" id="A0A2G9YHY1"/>
<proteinExistence type="predicted"/>
<protein>
    <submittedName>
        <fullName evidence="2">Uncharacterized protein</fullName>
    </submittedName>
</protein>
<feature type="repeat" description="TPR" evidence="1">
    <location>
        <begin position="96"/>
        <end position="129"/>
    </location>
</feature>
<evidence type="ECO:0000313" key="2">
    <source>
        <dbReference type="EMBL" id="PIP18835.1"/>
    </source>
</evidence>
<organism evidence="2 3">
    <name type="scientific">Candidatus Sherwoodlollariibacterium unditelluris</name>
    <dbReference type="NCBI Taxonomy" id="1974757"/>
    <lineage>
        <taxon>Bacteria</taxon>
        <taxon>Pseudomonadati</taxon>
        <taxon>Candidatus Omnitrophota</taxon>
        <taxon>Candidatus Sherwoodlollariibacterium</taxon>
    </lineage>
</organism>
<dbReference type="PROSITE" id="PS50005">
    <property type="entry name" value="TPR"/>
    <property type="match status" value="2"/>
</dbReference>
<dbReference type="Proteomes" id="UP000231292">
    <property type="component" value="Unassembled WGS sequence"/>
</dbReference>
<keyword evidence="1" id="KW-0802">TPR repeat</keyword>
<accession>A0A2G9YHY1</accession>
<gene>
    <name evidence="2" type="ORF">COX41_06140</name>
</gene>